<reference evidence="7 8" key="1">
    <citation type="submission" date="2016-12" db="EMBL/GenBank/DDBJ databases">
        <title>The whole genome sequencing and assembly of Bacillus cohnii DSM 6307T strain.</title>
        <authorList>
            <person name="Lee Y.-J."/>
            <person name="Yi H."/>
            <person name="Bahn Y.-S."/>
            <person name="Kim J.F."/>
            <person name="Lee D.-W."/>
        </authorList>
    </citation>
    <scope>NUCLEOTIDE SEQUENCE [LARGE SCALE GENOMIC DNA]</scope>
    <source>
        <strain evidence="7 8">DSM 6307</strain>
    </source>
</reference>
<feature type="transmembrane region" description="Helical" evidence="6">
    <location>
        <begin position="62"/>
        <end position="82"/>
    </location>
</feature>
<evidence type="ECO:0000256" key="6">
    <source>
        <dbReference type="SAM" id="Phobius"/>
    </source>
</evidence>
<organism evidence="7 8">
    <name type="scientific">Sutcliffiella cohnii</name>
    <dbReference type="NCBI Taxonomy" id="33932"/>
    <lineage>
        <taxon>Bacteria</taxon>
        <taxon>Bacillati</taxon>
        <taxon>Bacillota</taxon>
        <taxon>Bacilli</taxon>
        <taxon>Bacillales</taxon>
        <taxon>Bacillaceae</taxon>
        <taxon>Sutcliffiella</taxon>
    </lineage>
</organism>
<dbReference type="Pfam" id="PF01594">
    <property type="entry name" value="AI-2E_transport"/>
    <property type="match status" value="1"/>
</dbReference>
<accession>A0A223KSW2</accession>
<dbReference type="InterPro" id="IPR002549">
    <property type="entry name" value="AI-2E-like"/>
</dbReference>
<dbReference type="AlphaFoldDB" id="A0A223KSW2"/>
<dbReference type="GO" id="GO:0055085">
    <property type="term" value="P:transmembrane transport"/>
    <property type="evidence" value="ECO:0007669"/>
    <property type="project" value="TreeGrafter"/>
</dbReference>
<evidence type="ECO:0000256" key="2">
    <source>
        <dbReference type="ARBA" id="ARBA00009773"/>
    </source>
</evidence>
<name>A0A223KSW2_9BACI</name>
<feature type="transmembrane region" description="Helical" evidence="6">
    <location>
        <begin position="242"/>
        <end position="265"/>
    </location>
</feature>
<evidence type="ECO:0000313" key="8">
    <source>
        <dbReference type="Proteomes" id="UP000215224"/>
    </source>
</evidence>
<keyword evidence="5 6" id="KW-0472">Membrane</keyword>
<keyword evidence="4 6" id="KW-1133">Transmembrane helix</keyword>
<proteinExistence type="inferred from homology"/>
<dbReference type="GO" id="GO:0016020">
    <property type="term" value="C:membrane"/>
    <property type="evidence" value="ECO:0007669"/>
    <property type="project" value="UniProtKB-SubCell"/>
</dbReference>
<comment type="similarity">
    <text evidence="2">Belongs to the autoinducer-2 exporter (AI-2E) (TC 2.A.86) family.</text>
</comment>
<dbReference type="InterPro" id="IPR014227">
    <property type="entry name" value="YtvI-like"/>
</dbReference>
<evidence type="ECO:0000256" key="1">
    <source>
        <dbReference type="ARBA" id="ARBA00004141"/>
    </source>
</evidence>
<dbReference type="EMBL" id="CP018866">
    <property type="protein sequence ID" value="AST92582.1"/>
    <property type="molecule type" value="Genomic_DNA"/>
</dbReference>
<dbReference type="Proteomes" id="UP000215224">
    <property type="component" value="Chromosome"/>
</dbReference>
<feature type="transmembrane region" description="Helical" evidence="6">
    <location>
        <begin position="317"/>
        <end position="342"/>
    </location>
</feature>
<feature type="transmembrane region" description="Helical" evidence="6">
    <location>
        <begin position="272"/>
        <end position="297"/>
    </location>
</feature>
<gene>
    <name evidence="7" type="ORF">BC6307_15420</name>
</gene>
<evidence type="ECO:0000256" key="5">
    <source>
        <dbReference type="ARBA" id="ARBA00023136"/>
    </source>
</evidence>
<dbReference type="NCBIfam" id="TIGR02872">
    <property type="entry name" value="spore_ytvI"/>
    <property type="match status" value="1"/>
</dbReference>
<feature type="transmembrane region" description="Helical" evidence="6">
    <location>
        <begin position="219"/>
        <end position="236"/>
    </location>
</feature>
<feature type="transmembrane region" description="Helical" evidence="6">
    <location>
        <begin position="159"/>
        <end position="179"/>
    </location>
</feature>
<evidence type="ECO:0000256" key="3">
    <source>
        <dbReference type="ARBA" id="ARBA00022692"/>
    </source>
</evidence>
<dbReference type="KEGG" id="bcoh:BC6307_15420"/>
<dbReference type="PANTHER" id="PTHR21716">
    <property type="entry name" value="TRANSMEMBRANE PROTEIN"/>
    <property type="match status" value="1"/>
</dbReference>
<keyword evidence="8" id="KW-1185">Reference proteome</keyword>
<sequence>MLSNINPRKVLIILFTIATIVFVYINFSVFSPVLFALLTAIIFEPFIRLLKKQLKFKSRIIPVLITFLLFILTSTGVIYITLTRILKSFNEWMTLLPRYVLDIQNSIDALILKVNDLIYELPQHELVIREMNKQAEGLIDLVLKLTSHFASLVGSWLQAVPNFLFVSLVYLITLFLFSLDLPRLFRLLLSLFSEETANKMQIIFTRLGKVFMGYWKAQLIMSIGVFIITYISLLFITPKQALIMAFIIWIVDIIPLYIGPALVLIPWGLLMIILGSSATGIQLMVLAIALTIIRRIVEPKILGDSIGLAALPTILTMYFGYVFFGVLGLIFGPFVYIAMLSIKETGLFERKKQIKD</sequence>
<dbReference type="RefSeq" id="WP_094366145.1">
    <property type="nucleotide sequence ID" value="NZ_CP018866.1"/>
</dbReference>
<evidence type="ECO:0000256" key="4">
    <source>
        <dbReference type="ARBA" id="ARBA00022989"/>
    </source>
</evidence>
<comment type="subcellular location">
    <subcellularLocation>
        <location evidence="1">Membrane</location>
        <topology evidence="1">Multi-pass membrane protein</topology>
    </subcellularLocation>
</comment>
<keyword evidence="3 6" id="KW-0812">Transmembrane</keyword>
<dbReference type="PANTHER" id="PTHR21716:SF68">
    <property type="entry name" value="TRANSPORT PROTEIN YTVI-RELATED"/>
    <property type="match status" value="1"/>
</dbReference>
<protein>
    <submittedName>
        <fullName evidence="7">Sporulation integral membrane protein YtvI</fullName>
    </submittedName>
</protein>
<evidence type="ECO:0000313" key="7">
    <source>
        <dbReference type="EMBL" id="AST92582.1"/>
    </source>
</evidence>